<gene>
    <name evidence="1" type="ORF">SLNWT_2522</name>
</gene>
<evidence type="ECO:0000313" key="1">
    <source>
        <dbReference type="EMBL" id="AJE82898.1"/>
    </source>
</evidence>
<keyword evidence="2" id="KW-1185">Reference proteome</keyword>
<dbReference type="Proteomes" id="UP000031523">
    <property type="component" value="Chromosome"/>
</dbReference>
<accession>A0A0B5EKT1</accession>
<dbReference type="EMBL" id="CP010519">
    <property type="protein sequence ID" value="AJE82898.1"/>
    <property type="molecule type" value="Genomic_DNA"/>
</dbReference>
<evidence type="ECO:0000313" key="2">
    <source>
        <dbReference type="Proteomes" id="UP000031523"/>
    </source>
</evidence>
<reference evidence="1 2" key="1">
    <citation type="submission" date="2015-01" db="EMBL/GenBank/DDBJ databases">
        <title>Enhanced salinomycin production by adjusting the supply of polyketide extender units in Streptomyce albus DSM 41398.</title>
        <authorList>
            <person name="Lu C."/>
        </authorList>
    </citation>
    <scope>NUCLEOTIDE SEQUENCE [LARGE SCALE GENOMIC DNA]</scope>
    <source>
        <strain evidence="2">ATCC 21838 / DSM 41398 / FERM P-419 / JCM 4703 / NBRC 107858</strain>
    </source>
</reference>
<organism evidence="1 2">
    <name type="scientific">Streptomyces albus (strain ATCC 21838 / DSM 41398 / FERM P-419 / JCM 4703 / NBRC 107858)</name>
    <dbReference type="NCBI Taxonomy" id="1081613"/>
    <lineage>
        <taxon>Bacteria</taxon>
        <taxon>Bacillati</taxon>
        <taxon>Actinomycetota</taxon>
        <taxon>Actinomycetes</taxon>
        <taxon>Kitasatosporales</taxon>
        <taxon>Streptomycetaceae</taxon>
        <taxon>Streptomyces</taxon>
    </lineage>
</organism>
<evidence type="ECO:0008006" key="3">
    <source>
        <dbReference type="Google" id="ProtNLM"/>
    </source>
</evidence>
<name>A0A0B5EKT1_STRA4</name>
<proteinExistence type="predicted"/>
<protein>
    <recommendedName>
        <fullName evidence="3">Type II toxin-antitoxin system RelE/ParE family toxin</fullName>
    </recommendedName>
</protein>
<dbReference type="AlphaFoldDB" id="A0A0B5EKT1"/>
<dbReference type="KEGG" id="sals:SLNWT_2522"/>
<sequence>MTATAPGYTHVFSVEARAEYQGLSPQDRALVDMAVGLLEKDPYPDKGTAPEGPDARRAFINGDLSLRYGVHRHHLVIAEINGRADRDFLFGSDR</sequence>